<name>A0A561P3V7_9BACT</name>
<feature type="transmembrane region" description="Helical" evidence="5">
    <location>
        <begin position="21"/>
        <end position="38"/>
    </location>
</feature>
<dbReference type="AlphaFoldDB" id="A0A561P3V7"/>
<dbReference type="OrthoDB" id="9811373at2"/>
<comment type="subcellular location">
    <subcellularLocation>
        <location evidence="1">Membrane</location>
        <topology evidence="1">Multi-pass membrane protein</topology>
    </subcellularLocation>
</comment>
<organism evidence="6 7">
    <name type="scientific">Chitinophaga polysaccharea</name>
    <dbReference type="NCBI Taxonomy" id="1293035"/>
    <lineage>
        <taxon>Bacteria</taxon>
        <taxon>Pseudomonadati</taxon>
        <taxon>Bacteroidota</taxon>
        <taxon>Chitinophagia</taxon>
        <taxon>Chitinophagales</taxon>
        <taxon>Chitinophagaceae</taxon>
        <taxon>Chitinophaga</taxon>
    </lineage>
</organism>
<feature type="transmembrane region" description="Helical" evidence="5">
    <location>
        <begin position="105"/>
        <end position="125"/>
    </location>
</feature>
<dbReference type="EMBL" id="VIWO01000013">
    <property type="protein sequence ID" value="TWF32774.1"/>
    <property type="molecule type" value="Genomic_DNA"/>
</dbReference>
<evidence type="ECO:0000256" key="5">
    <source>
        <dbReference type="SAM" id="Phobius"/>
    </source>
</evidence>
<gene>
    <name evidence="6" type="ORF">FHW36_11327</name>
</gene>
<keyword evidence="2 5" id="KW-0812">Transmembrane</keyword>
<comment type="caution">
    <text evidence="6">The sequence shown here is derived from an EMBL/GenBank/DDBJ whole genome shotgun (WGS) entry which is preliminary data.</text>
</comment>
<accession>A0A561P3V7</accession>
<evidence type="ECO:0000256" key="4">
    <source>
        <dbReference type="ARBA" id="ARBA00023136"/>
    </source>
</evidence>
<sequence>METQTLYMNTKNPSKSANITGWVITILCVLFLLVDAVMKIVKAAASVQGSAQLGWPETQVQGIGIVLLLATILYAIPRTAVLGAVFVSCYLGGAVAVMSRLNAPYYFPIVFGILIWVSLFLRIPALRMLFPLNKA</sequence>
<dbReference type="Pfam" id="PF13564">
    <property type="entry name" value="DoxX_2"/>
    <property type="match status" value="1"/>
</dbReference>
<dbReference type="InterPro" id="IPR032808">
    <property type="entry name" value="DoxX"/>
</dbReference>
<feature type="transmembrane region" description="Helical" evidence="5">
    <location>
        <begin position="58"/>
        <end position="76"/>
    </location>
</feature>
<keyword evidence="4 5" id="KW-0472">Membrane</keyword>
<keyword evidence="3 5" id="KW-1133">Transmembrane helix</keyword>
<evidence type="ECO:0000256" key="3">
    <source>
        <dbReference type="ARBA" id="ARBA00022989"/>
    </source>
</evidence>
<proteinExistence type="predicted"/>
<dbReference type="GO" id="GO:0016020">
    <property type="term" value="C:membrane"/>
    <property type="evidence" value="ECO:0007669"/>
    <property type="project" value="UniProtKB-SubCell"/>
</dbReference>
<evidence type="ECO:0000256" key="2">
    <source>
        <dbReference type="ARBA" id="ARBA00022692"/>
    </source>
</evidence>
<dbReference type="Proteomes" id="UP000320811">
    <property type="component" value="Unassembled WGS sequence"/>
</dbReference>
<evidence type="ECO:0000313" key="7">
    <source>
        <dbReference type="Proteomes" id="UP000320811"/>
    </source>
</evidence>
<reference evidence="6 7" key="1">
    <citation type="submission" date="2019-06" db="EMBL/GenBank/DDBJ databases">
        <title>Sorghum-associated microbial communities from plants grown in Nebraska, USA.</title>
        <authorList>
            <person name="Schachtman D."/>
        </authorList>
    </citation>
    <scope>NUCLEOTIDE SEQUENCE [LARGE SCALE GENOMIC DNA]</scope>
    <source>
        <strain evidence="6 7">1209</strain>
    </source>
</reference>
<evidence type="ECO:0000313" key="6">
    <source>
        <dbReference type="EMBL" id="TWF32774.1"/>
    </source>
</evidence>
<feature type="transmembrane region" description="Helical" evidence="5">
    <location>
        <begin position="81"/>
        <end position="99"/>
    </location>
</feature>
<protein>
    <submittedName>
        <fullName evidence="6">DoxX-like protein</fullName>
    </submittedName>
</protein>
<evidence type="ECO:0000256" key="1">
    <source>
        <dbReference type="ARBA" id="ARBA00004141"/>
    </source>
</evidence>
<keyword evidence="7" id="KW-1185">Reference proteome</keyword>